<evidence type="ECO:0000313" key="1">
    <source>
        <dbReference type="EMBL" id="PAV13298.1"/>
    </source>
</evidence>
<evidence type="ECO:0000313" key="2">
    <source>
        <dbReference type="Proteomes" id="UP000218164"/>
    </source>
</evidence>
<dbReference type="AlphaFoldDB" id="A0A2A2HVE3"/>
<comment type="caution">
    <text evidence="1">The sequence shown here is derived from an EMBL/GenBank/DDBJ whole genome shotgun (WGS) entry which is preliminary data.</text>
</comment>
<dbReference type="Proteomes" id="UP000218164">
    <property type="component" value="Unassembled WGS sequence"/>
</dbReference>
<accession>A0A2A2HVE3</accession>
<gene>
    <name evidence="1" type="ORF">ASJ81_18325</name>
</gene>
<reference evidence="1 2" key="1">
    <citation type="journal article" date="2017" name="BMC Genomics">
        <title>Genomic analysis of methanogenic archaea reveals a shift towards energy conservation.</title>
        <authorList>
            <person name="Gilmore S.P."/>
            <person name="Henske J.K."/>
            <person name="Sexton J.A."/>
            <person name="Solomon K.V."/>
            <person name="Seppala S."/>
            <person name="Yoo J.I."/>
            <person name="Huyett L.M."/>
            <person name="Pressman A."/>
            <person name="Cogan J.Z."/>
            <person name="Kivenson V."/>
            <person name="Peng X."/>
            <person name="Tan Y."/>
            <person name="Valentine D.L."/>
            <person name="O'Malley M.A."/>
        </authorList>
    </citation>
    <scope>NUCLEOTIDE SEQUENCE [LARGE SCALE GENOMIC DNA]</scope>
    <source>
        <strain evidence="1 2">MC-15</strain>
    </source>
</reference>
<keyword evidence="2" id="KW-1185">Reference proteome</keyword>
<organism evidence="1 2">
    <name type="scientific">Methanosarcina spelaei</name>
    <dbReference type="NCBI Taxonomy" id="1036679"/>
    <lineage>
        <taxon>Archaea</taxon>
        <taxon>Methanobacteriati</taxon>
        <taxon>Methanobacteriota</taxon>
        <taxon>Stenosarchaea group</taxon>
        <taxon>Methanomicrobia</taxon>
        <taxon>Methanosarcinales</taxon>
        <taxon>Methanosarcinaceae</taxon>
        <taxon>Methanosarcina</taxon>
    </lineage>
</organism>
<proteinExistence type="predicted"/>
<name>A0A2A2HVE3_9EURY</name>
<protein>
    <submittedName>
        <fullName evidence="1">Uncharacterized protein</fullName>
    </submittedName>
</protein>
<dbReference type="EMBL" id="LMVP01000105">
    <property type="protein sequence ID" value="PAV13298.1"/>
    <property type="molecule type" value="Genomic_DNA"/>
</dbReference>
<sequence>MIRLRTKKKVLDGLVRNFSEESLIEKVQLEALAKTEKLKISFLKKLSNIIRALGYSMIKALYI</sequence>